<comment type="caution">
    <text evidence="2">The sequence shown here is derived from an EMBL/GenBank/DDBJ whole genome shotgun (WGS) entry which is preliminary data.</text>
</comment>
<dbReference type="Gene3D" id="3.40.50.720">
    <property type="entry name" value="NAD(P)-binding Rossmann-like Domain"/>
    <property type="match status" value="1"/>
</dbReference>
<dbReference type="InterPro" id="IPR036291">
    <property type="entry name" value="NAD(P)-bd_dom_sf"/>
</dbReference>
<dbReference type="GO" id="GO:0005737">
    <property type="term" value="C:cytoplasm"/>
    <property type="evidence" value="ECO:0007669"/>
    <property type="project" value="TreeGrafter"/>
</dbReference>
<dbReference type="InterPro" id="IPR016040">
    <property type="entry name" value="NAD(P)-bd_dom"/>
</dbReference>
<dbReference type="InterPro" id="IPR051783">
    <property type="entry name" value="NAD(P)-dependent_oxidoreduct"/>
</dbReference>
<dbReference type="Pfam" id="PF13460">
    <property type="entry name" value="NAD_binding_10"/>
    <property type="match status" value="1"/>
</dbReference>
<evidence type="ECO:0000259" key="1">
    <source>
        <dbReference type="Pfam" id="PF13460"/>
    </source>
</evidence>
<gene>
    <name evidence="2" type="ORF">BS297_09045</name>
</gene>
<dbReference type="Proteomes" id="UP000325576">
    <property type="component" value="Unassembled WGS sequence"/>
</dbReference>
<name>A0A5N5E8H3_RHOER</name>
<evidence type="ECO:0000313" key="3">
    <source>
        <dbReference type="Proteomes" id="UP000325576"/>
    </source>
</evidence>
<dbReference type="AlphaFoldDB" id="A0A5N5E8H3"/>
<organism evidence="2 3">
    <name type="scientific">Rhodococcus erythropolis</name>
    <name type="common">Arthrobacter picolinophilus</name>
    <dbReference type="NCBI Taxonomy" id="1833"/>
    <lineage>
        <taxon>Bacteria</taxon>
        <taxon>Bacillati</taxon>
        <taxon>Actinomycetota</taxon>
        <taxon>Actinomycetes</taxon>
        <taxon>Mycobacteriales</taxon>
        <taxon>Nocardiaceae</taxon>
        <taxon>Rhodococcus</taxon>
        <taxon>Rhodococcus erythropolis group</taxon>
    </lineage>
</organism>
<protein>
    <submittedName>
        <fullName evidence="2">NAD(P)-dependent oxidoreductase</fullName>
    </submittedName>
</protein>
<dbReference type="GO" id="GO:0004029">
    <property type="term" value="F:aldehyde dehydrogenase (NAD+) activity"/>
    <property type="evidence" value="ECO:0007669"/>
    <property type="project" value="TreeGrafter"/>
</dbReference>
<sequence length="109" mass="11761">MDAVRVLITGATGYIGGRLAPRLVEEGHRVRVVVRSPEKLRDVPWHDSVEIKRGDLTDSASLSGVFDDIDVVYYLVHAMGGGGSFSDIDKRSAENVAAAARDAGVRRIV</sequence>
<dbReference type="PANTHER" id="PTHR48079">
    <property type="entry name" value="PROTEIN YEEZ"/>
    <property type="match status" value="1"/>
</dbReference>
<dbReference type="EMBL" id="MRBO01000293">
    <property type="protein sequence ID" value="KAB2585710.1"/>
    <property type="molecule type" value="Genomic_DNA"/>
</dbReference>
<dbReference type="SUPFAM" id="SSF51735">
    <property type="entry name" value="NAD(P)-binding Rossmann-fold domains"/>
    <property type="match status" value="1"/>
</dbReference>
<feature type="non-terminal residue" evidence="2">
    <location>
        <position position="109"/>
    </location>
</feature>
<evidence type="ECO:0000313" key="2">
    <source>
        <dbReference type="EMBL" id="KAB2585710.1"/>
    </source>
</evidence>
<reference evidence="2 3" key="1">
    <citation type="journal article" date="2017" name="Poromechanics V (2013)">
        <title>Genomic Characterization of the Arsenic-Tolerant Actinobacterium, &lt;i&gt;Rhodococcus erythropolis&lt;/i&gt; S43.</title>
        <authorList>
            <person name="Retamal-Morales G."/>
            <person name="Mehnert M."/>
            <person name="Schwabe R."/>
            <person name="Tischler D."/>
            <person name="Schloemann M."/>
            <person name="Levican G.J."/>
        </authorList>
    </citation>
    <scope>NUCLEOTIDE SEQUENCE [LARGE SCALE GENOMIC DNA]</scope>
    <source>
        <strain evidence="2 3">S43</strain>
    </source>
</reference>
<feature type="domain" description="NAD(P)-binding" evidence="1">
    <location>
        <begin position="10"/>
        <end position="109"/>
    </location>
</feature>
<dbReference type="PANTHER" id="PTHR48079:SF6">
    <property type="entry name" value="NAD(P)-BINDING DOMAIN-CONTAINING PROTEIN-RELATED"/>
    <property type="match status" value="1"/>
</dbReference>
<proteinExistence type="predicted"/>
<accession>A0A5N5E8H3</accession>